<proteinExistence type="predicted"/>
<reference evidence="2" key="2">
    <citation type="submission" date="2021-04" db="EMBL/GenBank/DDBJ databases">
        <authorList>
            <person name="Gilroy R."/>
        </authorList>
    </citation>
    <scope>NUCLEOTIDE SEQUENCE</scope>
    <source>
        <strain evidence="2">14975</strain>
    </source>
</reference>
<dbReference type="EC" id="2.4.-.-" evidence="2"/>
<comment type="caution">
    <text evidence="2">The sequence shown here is derived from an EMBL/GenBank/DDBJ whole genome shotgun (WGS) entry which is preliminary data.</text>
</comment>
<dbReference type="InterPro" id="IPR029044">
    <property type="entry name" value="Nucleotide-diphossugar_trans"/>
</dbReference>
<evidence type="ECO:0000259" key="1">
    <source>
        <dbReference type="Pfam" id="PF00535"/>
    </source>
</evidence>
<dbReference type="Proteomes" id="UP000823964">
    <property type="component" value="Unassembled WGS sequence"/>
</dbReference>
<protein>
    <submittedName>
        <fullName evidence="2">Glycosyltransferase</fullName>
        <ecNumber evidence="2">2.4.-.-</ecNumber>
    </submittedName>
</protein>
<dbReference type="Pfam" id="PF00535">
    <property type="entry name" value="Glycos_transf_2"/>
    <property type="match status" value="1"/>
</dbReference>
<dbReference type="EMBL" id="DXFQ01000170">
    <property type="protein sequence ID" value="HIX20707.1"/>
    <property type="molecule type" value="Genomic_DNA"/>
</dbReference>
<feature type="domain" description="Glycosyltransferase 2-like" evidence="1">
    <location>
        <begin position="5"/>
        <end position="172"/>
    </location>
</feature>
<keyword evidence="2" id="KW-0808">Transferase</keyword>
<accession>A0A9D2AI11</accession>
<evidence type="ECO:0000313" key="3">
    <source>
        <dbReference type="Proteomes" id="UP000823964"/>
    </source>
</evidence>
<dbReference type="GO" id="GO:0016757">
    <property type="term" value="F:glycosyltransferase activity"/>
    <property type="evidence" value="ECO:0007669"/>
    <property type="project" value="UniProtKB-KW"/>
</dbReference>
<dbReference type="InterPro" id="IPR001173">
    <property type="entry name" value="Glyco_trans_2-like"/>
</dbReference>
<dbReference type="AlphaFoldDB" id="A0A9D2AI11"/>
<organism evidence="2 3">
    <name type="scientific">Candidatus Akkermansia intestinigallinarum</name>
    <dbReference type="NCBI Taxonomy" id="2838431"/>
    <lineage>
        <taxon>Bacteria</taxon>
        <taxon>Pseudomonadati</taxon>
        <taxon>Verrucomicrobiota</taxon>
        <taxon>Verrucomicrobiia</taxon>
        <taxon>Verrucomicrobiales</taxon>
        <taxon>Akkermansiaceae</taxon>
        <taxon>Akkermansia</taxon>
    </lineage>
</organism>
<reference evidence="2" key="1">
    <citation type="journal article" date="2021" name="PeerJ">
        <title>Extensive microbial diversity within the chicken gut microbiome revealed by metagenomics and culture.</title>
        <authorList>
            <person name="Gilroy R."/>
            <person name="Ravi A."/>
            <person name="Getino M."/>
            <person name="Pursley I."/>
            <person name="Horton D.L."/>
            <person name="Alikhan N.F."/>
            <person name="Baker D."/>
            <person name="Gharbi K."/>
            <person name="Hall N."/>
            <person name="Watson M."/>
            <person name="Adriaenssens E.M."/>
            <person name="Foster-Nyarko E."/>
            <person name="Jarju S."/>
            <person name="Secka A."/>
            <person name="Antonio M."/>
            <person name="Oren A."/>
            <person name="Chaudhuri R.R."/>
            <person name="La Ragione R."/>
            <person name="Hildebrand F."/>
            <person name="Pallen M.J."/>
        </authorList>
    </citation>
    <scope>NUCLEOTIDE SEQUENCE</scope>
    <source>
        <strain evidence="2">14975</strain>
    </source>
</reference>
<dbReference type="Gene3D" id="3.90.550.10">
    <property type="entry name" value="Spore Coat Polysaccharide Biosynthesis Protein SpsA, Chain A"/>
    <property type="match status" value="1"/>
</dbReference>
<dbReference type="SUPFAM" id="SSF53448">
    <property type="entry name" value="Nucleotide-diphospho-sugar transferases"/>
    <property type="match status" value="1"/>
</dbReference>
<keyword evidence="2" id="KW-0328">Glycosyltransferase</keyword>
<name>A0A9D2AI11_9BACT</name>
<evidence type="ECO:0000313" key="2">
    <source>
        <dbReference type="EMBL" id="HIX20707.1"/>
    </source>
</evidence>
<gene>
    <name evidence="2" type="ORF">H9862_08925</name>
</gene>
<sequence>MHFYIVTPCFNALSWLARCVRSVADQVSPGVTVHHHVQDGRSSDGTREWLEQWQREHKGQPGYRFSFESAPDGGMYDAINRAWEALPPEADVTAHLNADEQYLPGALAAVAERMEKRPAADIAVGSYLVLDKHYRYICHRRTSLLSATFSRVICQIITCACFHRTEAFRRRRVRFDTSYRSLADLIFYRDTLAAGARVMHMPSLITSAFVVTGGNLSWSVVTEQERERLFAEQPPWLRRLAPLLLKLNNAQYLICDCFCEKPKRYEVYCGEDRTRSLFAIRRPTVRWGMRTEGERDA</sequence>